<dbReference type="GO" id="GO:0016887">
    <property type="term" value="F:ATP hydrolysis activity"/>
    <property type="evidence" value="ECO:0007669"/>
    <property type="project" value="InterPro"/>
</dbReference>
<dbReference type="SUPFAM" id="SSF52540">
    <property type="entry name" value="P-loop containing nucleoside triphosphate hydrolases"/>
    <property type="match status" value="1"/>
</dbReference>
<keyword evidence="3" id="KW-1185">Reference proteome</keyword>
<dbReference type="InterPro" id="IPR003959">
    <property type="entry name" value="ATPase_AAA_core"/>
</dbReference>
<evidence type="ECO:0000313" key="3">
    <source>
        <dbReference type="Proteomes" id="UP000003178"/>
    </source>
</evidence>
<organism evidence="2 3">
    <name type="scientific">Peptacetobacter hiranonis (strain DSM 13275 / JCM 10541 / KCTC 15199 / TO-931)</name>
    <name type="common">Clostridium hiranonis</name>
    <dbReference type="NCBI Taxonomy" id="500633"/>
    <lineage>
        <taxon>Bacteria</taxon>
        <taxon>Bacillati</taxon>
        <taxon>Bacillota</taxon>
        <taxon>Clostridia</taxon>
        <taxon>Peptostreptococcales</taxon>
        <taxon>Peptostreptococcaceae</taxon>
        <taxon>Peptacetobacter</taxon>
    </lineage>
</organism>
<proteinExistence type="predicted"/>
<dbReference type="RefSeq" id="WP_006439844.1">
    <property type="nucleotide sequence ID" value="NZ_DS995356.1"/>
</dbReference>
<dbReference type="STRING" id="500633.CLOHIR_00927"/>
<dbReference type="PANTHER" id="PTHR40396">
    <property type="entry name" value="ATPASE-LIKE PROTEIN"/>
    <property type="match status" value="1"/>
</dbReference>
<dbReference type="InterPro" id="IPR027417">
    <property type="entry name" value="P-loop_NTPase"/>
</dbReference>
<reference evidence="2 3" key="2">
    <citation type="submission" date="2008-10" db="EMBL/GenBank/DDBJ databases">
        <title>Draft genome sequence of Clostridium hiranonis (DSM 13275).</title>
        <authorList>
            <person name="Sudarsanam P."/>
            <person name="Ley R."/>
            <person name="Guruge J."/>
            <person name="Turnbaugh P.J."/>
            <person name="Mahowald M."/>
            <person name="Liep D."/>
            <person name="Gordon J."/>
        </authorList>
    </citation>
    <scope>NUCLEOTIDE SEQUENCE [LARGE SCALE GENOMIC DNA]</scope>
    <source>
        <strain evidence="2 3">DSM 13275</strain>
    </source>
</reference>
<protein>
    <recommendedName>
        <fullName evidence="1">ATPase AAA-type core domain-containing protein</fullName>
    </recommendedName>
</protein>
<dbReference type="Gene3D" id="3.40.50.300">
    <property type="entry name" value="P-loop containing nucleotide triphosphate hydrolases"/>
    <property type="match status" value="1"/>
</dbReference>
<sequence length="416" mass="48108">MLLEYRCSNYKSIKDEVLFSMSASSDTEHSDKLIDFKKLKINKATAIYGANGSGKSSLLESCLFLTSLVSNKPSQPGDKILVIPHALSAIDEPTEFLIHFERKGIRYVYGISVTEDRVEKEFLYHFKVGRKAKIFDRAGEEYTFGTKYKSDLNKALSFQKENRVFLNTAANFTNNEDITNAFLFFKEDLVVNSPSFMNNWREYSFNMINKNPEFKKKVVTAFNNLGIDIKDIKTESFNIPLHDELVENIPADIKEIIKSSMGEEKTLSLKKVLFDYGIFSVDIDRESTGIKRLFEVLCPLIDIIENDRVLLWDEIEMGLHSSILDTLIKIFLNEKDSKAQLIFTTHDISLLNLDNLRRDQIWFTELDKEERKTDLYSLFDFKNIRKTDNISKNYIEGRYGAIPFIKTNLQSIQEEV</sequence>
<dbReference type="Pfam" id="PF13304">
    <property type="entry name" value="AAA_21"/>
    <property type="match status" value="1"/>
</dbReference>
<gene>
    <name evidence="2" type="ORF">CLOHIR_00927</name>
</gene>
<comment type="caution">
    <text evidence="2">The sequence shown here is derived from an EMBL/GenBank/DDBJ whole genome shotgun (WGS) entry which is preliminary data.</text>
</comment>
<evidence type="ECO:0000313" key="2">
    <source>
        <dbReference type="EMBL" id="EEA85427.1"/>
    </source>
</evidence>
<name>B6FYH5_PEPHT</name>
<dbReference type="EMBL" id="ABWP01000037">
    <property type="protein sequence ID" value="EEA85427.1"/>
    <property type="molecule type" value="Genomic_DNA"/>
</dbReference>
<dbReference type="eggNOG" id="COG1106">
    <property type="taxonomic scope" value="Bacteria"/>
</dbReference>
<dbReference type="OrthoDB" id="9809324at2"/>
<reference evidence="2 3" key="1">
    <citation type="submission" date="2008-09" db="EMBL/GenBank/DDBJ databases">
        <authorList>
            <person name="Fulton L."/>
            <person name="Clifton S."/>
            <person name="Fulton B."/>
            <person name="Xu J."/>
            <person name="Minx P."/>
            <person name="Pepin K.H."/>
            <person name="Johnson M."/>
            <person name="Thiruvilangam P."/>
            <person name="Bhonagiri V."/>
            <person name="Nash W.E."/>
            <person name="Mardis E.R."/>
            <person name="Wilson R.K."/>
        </authorList>
    </citation>
    <scope>NUCLEOTIDE SEQUENCE [LARGE SCALE GENOMIC DNA]</scope>
    <source>
        <strain evidence="2 3">DSM 13275</strain>
    </source>
</reference>
<dbReference type="PANTHER" id="PTHR40396:SF1">
    <property type="entry name" value="ATPASE AAA-TYPE CORE DOMAIN-CONTAINING PROTEIN"/>
    <property type="match status" value="1"/>
</dbReference>
<dbReference type="GO" id="GO:0005524">
    <property type="term" value="F:ATP binding"/>
    <property type="evidence" value="ECO:0007669"/>
    <property type="project" value="InterPro"/>
</dbReference>
<dbReference type="Proteomes" id="UP000003178">
    <property type="component" value="Unassembled WGS sequence"/>
</dbReference>
<feature type="domain" description="ATPase AAA-type core" evidence="1">
    <location>
        <begin position="45"/>
        <end position="352"/>
    </location>
</feature>
<dbReference type="AlphaFoldDB" id="B6FYH5"/>
<evidence type="ECO:0000259" key="1">
    <source>
        <dbReference type="Pfam" id="PF13304"/>
    </source>
</evidence>
<dbReference type="HOGENOM" id="CLU_046693_2_0_9"/>
<accession>B6FYH5</accession>